<dbReference type="EMBL" id="VUJX02000008">
    <property type="protein sequence ID" value="KAL0933341.1"/>
    <property type="molecule type" value="Genomic_DNA"/>
</dbReference>
<gene>
    <name evidence="1" type="ORF">CTRU02_212304</name>
</gene>
<accession>A0ACC3YN88</accession>
<comment type="caution">
    <text evidence="1">The sequence shown here is derived from an EMBL/GenBank/DDBJ whole genome shotgun (WGS) entry which is preliminary data.</text>
</comment>
<protein>
    <submittedName>
        <fullName evidence="1">Uncharacterized protein</fullName>
    </submittedName>
</protein>
<evidence type="ECO:0000313" key="1">
    <source>
        <dbReference type="EMBL" id="KAL0933341.1"/>
    </source>
</evidence>
<dbReference type="Proteomes" id="UP000805649">
    <property type="component" value="Unassembled WGS sequence"/>
</dbReference>
<keyword evidence="2" id="KW-1185">Reference proteome</keyword>
<proteinExistence type="predicted"/>
<reference evidence="1 2" key="1">
    <citation type="journal article" date="2020" name="Phytopathology">
        <title>Genome Sequence Resources of Colletotrichum truncatum, C. plurivorum, C. musicola, and C. sojae: Four Species Pathogenic to Soybean (Glycine max).</title>
        <authorList>
            <person name="Rogerio F."/>
            <person name="Boufleur T.R."/>
            <person name="Ciampi-Guillardi M."/>
            <person name="Sukno S.A."/>
            <person name="Thon M.R."/>
            <person name="Massola Junior N.S."/>
            <person name="Baroncelli R."/>
        </authorList>
    </citation>
    <scope>NUCLEOTIDE SEQUENCE [LARGE SCALE GENOMIC DNA]</scope>
    <source>
        <strain evidence="1 2">CMES1059</strain>
    </source>
</reference>
<sequence>MKTTSTLSLLCIAALLFQSFAAAWQLPSFQVPRIPFWADSPAPNVPDFVVQANHPWYAAHADELSKLDDPTSFLCSLADEAVGDDRAPPDHDLVIPHDFFHRLVIDTCRLRSGAENWHDVRNRLLEMKGCPRAVAQVRELEVDVKHSIDPALPPSGLASVFADVMGSMKGLRKLYWNVPGWEENQVFKEGFARTGTHLASLKELSANPPAFWLVDAAPGLYMIEASNGEPRVITEGNTGWIVDCVVQWMDTALCLEKVTRLHLGRTNWNRTMHELIPKVFPNVEELWNMTIAFASLPKLKILHLPWSGLLNLGFHPPNPWEHTYDMGYRGRLSRDDLLADAAASELAGQLVREEMPWVKSVYIGTHLGNFTVDADGKEAITWPWTGRMDEWLREEDWLLVAM</sequence>
<organism evidence="1 2">
    <name type="scientific">Colletotrichum truncatum</name>
    <name type="common">Anthracnose fungus</name>
    <name type="synonym">Colletotrichum capsici</name>
    <dbReference type="NCBI Taxonomy" id="5467"/>
    <lineage>
        <taxon>Eukaryota</taxon>
        <taxon>Fungi</taxon>
        <taxon>Dikarya</taxon>
        <taxon>Ascomycota</taxon>
        <taxon>Pezizomycotina</taxon>
        <taxon>Sordariomycetes</taxon>
        <taxon>Hypocreomycetidae</taxon>
        <taxon>Glomerellales</taxon>
        <taxon>Glomerellaceae</taxon>
        <taxon>Colletotrichum</taxon>
        <taxon>Colletotrichum truncatum species complex</taxon>
    </lineage>
</organism>
<evidence type="ECO:0000313" key="2">
    <source>
        <dbReference type="Proteomes" id="UP000805649"/>
    </source>
</evidence>
<name>A0ACC3YN88_COLTU</name>